<dbReference type="Pfam" id="PF01915">
    <property type="entry name" value="Glyco_hydro_3_C"/>
    <property type="match status" value="1"/>
</dbReference>
<feature type="non-terminal residue" evidence="4">
    <location>
        <position position="159"/>
    </location>
</feature>
<dbReference type="Gene3D" id="2.60.40.10">
    <property type="entry name" value="Immunoglobulins"/>
    <property type="match status" value="1"/>
</dbReference>
<dbReference type="PANTHER" id="PTHR42715">
    <property type="entry name" value="BETA-GLUCOSIDASE"/>
    <property type="match status" value="1"/>
</dbReference>
<proteinExistence type="inferred from homology"/>
<dbReference type="InterPro" id="IPR002772">
    <property type="entry name" value="Glyco_hydro_3_C"/>
</dbReference>
<keyword evidence="2 4" id="KW-0378">Hydrolase</keyword>
<dbReference type="Gene3D" id="3.20.20.300">
    <property type="entry name" value="Glycoside hydrolase, family 3, N-terminal domain"/>
    <property type="match status" value="1"/>
</dbReference>
<comment type="caution">
    <text evidence="4">The sequence shown here is derived from an EMBL/GenBank/DDBJ whole genome shotgun (WGS) entry which is preliminary data.</text>
</comment>
<name>A0A6B3C950_9ACTN</name>
<dbReference type="InterPro" id="IPR050288">
    <property type="entry name" value="Cellulose_deg_GH3"/>
</dbReference>
<dbReference type="PANTHER" id="PTHR42715:SF10">
    <property type="entry name" value="BETA-GLUCOSIDASE"/>
    <property type="match status" value="1"/>
</dbReference>
<evidence type="ECO:0000256" key="1">
    <source>
        <dbReference type="ARBA" id="ARBA00005336"/>
    </source>
</evidence>
<sequence length="159" mass="16920">ALWQAAVAANPRAVLLVVSSYPYVLEAEADAAAAVVWSSHGGQEHGHGLADVLLGDVEPTGRLAQEWPADAAQAGDLLDYDVIATRTTSWYSPTPHRYGLGHGRTYGDVRYAALDVAADRAPVDEDATLVAHVTVENHGARPAHELVQLYVDAPGHRLP</sequence>
<feature type="non-terminal residue" evidence="4">
    <location>
        <position position="1"/>
    </location>
</feature>
<evidence type="ECO:0000256" key="2">
    <source>
        <dbReference type="ARBA" id="ARBA00022801"/>
    </source>
</evidence>
<reference evidence="4" key="1">
    <citation type="submission" date="2020-01" db="EMBL/GenBank/DDBJ databases">
        <title>Insect and environment-associated Actinomycetes.</title>
        <authorList>
            <person name="Currrie C."/>
            <person name="Chevrette M."/>
            <person name="Carlson C."/>
            <person name="Stubbendieck R."/>
            <person name="Wendt-Pienkowski E."/>
        </authorList>
    </citation>
    <scope>NUCLEOTIDE SEQUENCE</scope>
    <source>
        <strain evidence="4">SID12501</strain>
    </source>
</reference>
<comment type="similarity">
    <text evidence="1">Belongs to the glycosyl hydrolase 3 family.</text>
</comment>
<feature type="domain" description="Glycoside hydrolase family 3 C-terminal" evidence="3">
    <location>
        <begin position="2"/>
        <end position="106"/>
    </location>
</feature>
<dbReference type="AlphaFoldDB" id="A0A6B3C950"/>
<dbReference type="GO" id="GO:0005975">
    <property type="term" value="P:carbohydrate metabolic process"/>
    <property type="evidence" value="ECO:0007669"/>
    <property type="project" value="InterPro"/>
</dbReference>
<dbReference type="InterPro" id="IPR036881">
    <property type="entry name" value="Glyco_hydro_3_C_sf"/>
</dbReference>
<protein>
    <submittedName>
        <fullName evidence="4">Glycoside hydrolase family 3 protein</fullName>
    </submittedName>
</protein>
<gene>
    <name evidence="4" type="ORF">G3I71_47020</name>
</gene>
<dbReference type="Gene3D" id="3.40.50.1700">
    <property type="entry name" value="Glycoside hydrolase family 3 C-terminal domain"/>
    <property type="match status" value="1"/>
</dbReference>
<dbReference type="InterPro" id="IPR013783">
    <property type="entry name" value="Ig-like_fold"/>
</dbReference>
<dbReference type="GO" id="GO:0004553">
    <property type="term" value="F:hydrolase activity, hydrolyzing O-glycosyl compounds"/>
    <property type="evidence" value="ECO:0007669"/>
    <property type="project" value="InterPro"/>
</dbReference>
<evidence type="ECO:0000313" key="4">
    <source>
        <dbReference type="EMBL" id="NEC93119.1"/>
    </source>
</evidence>
<accession>A0A6B3C950</accession>
<dbReference type="SUPFAM" id="SSF52279">
    <property type="entry name" value="Beta-D-glucan exohydrolase, C-terminal domain"/>
    <property type="match status" value="1"/>
</dbReference>
<dbReference type="InterPro" id="IPR036962">
    <property type="entry name" value="Glyco_hydro_3_N_sf"/>
</dbReference>
<dbReference type="EMBL" id="JAAGLU010000509">
    <property type="protein sequence ID" value="NEC93119.1"/>
    <property type="molecule type" value="Genomic_DNA"/>
</dbReference>
<evidence type="ECO:0000259" key="3">
    <source>
        <dbReference type="Pfam" id="PF01915"/>
    </source>
</evidence>
<organism evidence="4">
    <name type="scientific">Streptomyces sp. SID12501</name>
    <dbReference type="NCBI Taxonomy" id="2706042"/>
    <lineage>
        <taxon>Bacteria</taxon>
        <taxon>Bacillati</taxon>
        <taxon>Actinomycetota</taxon>
        <taxon>Actinomycetes</taxon>
        <taxon>Kitasatosporales</taxon>
        <taxon>Streptomycetaceae</taxon>
        <taxon>Streptomyces</taxon>
    </lineage>
</organism>
<dbReference type="RefSeq" id="WP_203733136.1">
    <property type="nucleotide sequence ID" value="NZ_JAAGLU010000509.1"/>
</dbReference>